<dbReference type="Gene3D" id="3.40.630.30">
    <property type="match status" value="1"/>
</dbReference>
<dbReference type="Proteomes" id="UP000639403">
    <property type="component" value="Unassembled WGS sequence"/>
</dbReference>
<dbReference type="AlphaFoldDB" id="A0A8H7NVF8"/>
<dbReference type="InterPro" id="IPR016181">
    <property type="entry name" value="Acyl_CoA_acyltransferase"/>
</dbReference>
<reference evidence="2" key="1">
    <citation type="submission" date="2020-11" db="EMBL/GenBank/DDBJ databases">
        <authorList>
            <person name="Koelle M."/>
            <person name="Horta M.A.C."/>
            <person name="Nowrousian M."/>
            <person name="Ohm R.A."/>
            <person name="Benz P."/>
            <person name="Pilgard A."/>
        </authorList>
    </citation>
    <scope>NUCLEOTIDE SEQUENCE</scope>
    <source>
        <strain evidence="2">FPRL280</strain>
    </source>
</reference>
<proteinExistence type="predicted"/>
<feature type="region of interest" description="Disordered" evidence="1">
    <location>
        <begin position="414"/>
        <end position="484"/>
    </location>
</feature>
<gene>
    <name evidence="2" type="ORF">IEO21_08867</name>
</gene>
<name>A0A8H7NVF8_9APHY</name>
<dbReference type="EMBL" id="JADOXO010000354">
    <property type="protein sequence ID" value="KAF9805978.1"/>
    <property type="molecule type" value="Genomic_DNA"/>
</dbReference>
<accession>A0A8H7NVF8</accession>
<evidence type="ECO:0000313" key="2">
    <source>
        <dbReference type="EMBL" id="KAF9805978.1"/>
    </source>
</evidence>
<organism evidence="2 3">
    <name type="scientific">Rhodonia placenta</name>
    <dbReference type="NCBI Taxonomy" id="104341"/>
    <lineage>
        <taxon>Eukaryota</taxon>
        <taxon>Fungi</taxon>
        <taxon>Dikarya</taxon>
        <taxon>Basidiomycota</taxon>
        <taxon>Agaricomycotina</taxon>
        <taxon>Agaricomycetes</taxon>
        <taxon>Polyporales</taxon>
        <taxon>Adustoporiaceae</taxon>
        <taxon>Rhodonia</taxon>
    </lineage>
</organism>
<sequence>MANKGRKVVKPYHCGTSAAIRRALSHHSVSEDALRELWRETSPYYVEAIKADQPSYFSFIDQCIFFAAITPVPSQTALDTAEEKDRSEDIASIHANLARLAAITFPTLPSQTALDTAEKKDRSEDTASIQANLARLALDEGRTPSEDDNHVNADHGPHISSLMDHTSPYSVSRDDLWSEPPPSGEGWWIESQNLARASSHTFEDQKTRYPRDIFIHRRQHMLRGAGSPTLGFVFSVPTDMPGEVSIGIALRKPWRRRGFATRALTLFLPIIFEEFSYHRAQALFLDAPELSAARTLFISLGFTIEGTHRRALMTPALPGWRNVTYLGMLDTEWVMRPCGGAQDKMAALWDEMFARQQHEREQLLQLEARRQALRKTASMETIRDKDAAISSEAGAVAALFPGILGDGRSEVASCCSSADPFASPPSSPKSTYSWSNAESGSEMSAPNSPLFKGKGKARESLPSDLAGVPGDTYASDSGSDWSWI</sequence>
<protein>
    <submittedName>
        <fullName evidence="2">Uncharacterized protein</fullName>
    </submittedName>
</protein>
<feature type="region of interest" description="Disordered" evidence="1">
    <location>
        <begin position="141"/>
        <end position="165"/>
    </location>
</feature>
<feature type="compositionally biased region" description="Polar residues" evidence="1">
    <location>
        <begin position="431"/>
        <end position="447"/>
    </location>
</feature>
<feature type="compositionally biased region" description="Basic and acidic residues" evidence="1">
    <location>
        <begin position="141"/>
        <end position="157"/>
    </location>
</feature>
<evidence type="ECO:0000256" key="1">
    <source>
        <dbReference type="SAM" id="MobiDB-lite"/>
    </source>
</evidence>
<feature type="compositionally biased region" description="Polar residues" evidence="1">
    <location>
        <begin position="474"/>
        <end position="484"/>
    </location>
</feature>
<dbReference type="SUPFAM" id="SSF55729">
    <property type="entry name" value="Acyl-CoA N-acyltransferases (Nat)"/>
    <property type="match status" value="1"/>
</dbReference>
<comment type="caution">
    <text evidence="2">The sequence shown here is derived from an EMBL/GenBank/DDBJ whole genome shotgun (WGS) entry which is preliminary data.</text>
</comment>
<reference evidence="2" key="2">
    <citation type="journal article" name="Front. Microbiol.">
        <title>Degradative Capacity of Two Strains of Rhodonia placenta: From Phenotype to Genotype.</title>
        <authorList>
            <person name="Kolle M."/>
            <person name="Horta M.A.C."/>
            <person name="Nowrousian M."/>
            <person name="Ohm R.A."/>
            <person name="Benz J.P."/>
            <person name="Pilgard A."/>
        </authorList>
    </citation>
    <scope>NUCLEOTIDE SEQUENCE</scope>
    <source>
        <strain evidence="2">FPRL280</strain>
    </source>
</reference>
<evidence type="ECO:0000313" key="3">
    <source>
        <dbReference type="Proteomes" id="UP000639403"/>
    </source>
</evidence>